<evidence type="ECO:0000256" key="1">
    <source>
        <dbReference type="SAM" id="MobiDB-lite"/>
    </source>
</evidence>
<evidence type="ECO:0000313" key="4">
    <source>
        <dbReference type="Proteomes" id="UP000799766"/>
    </source>
</evidence>
<name>A0A6A6NR39_9PEZI</name>
<keyword evidence="2" id="KW-0812">Transmembrane</keyword>
<feature type="transmembrane region" description="Helical" evidence="2">
    <location>
        <begin position="70"/>
        <end position="92"/>
    </location>
</feature>
<organism evidence="3 4">
    <name type="scientific">Lineolata rhizophorae</name>
    <dbReference type="NCBI Taxonomy" id="578093"/>
    <lineage>
        <taxon>Eukaryota</taxon>
        <taxon>Fungi</taxon>
        <taxon>Dikarya</taxon>
        <taxon>Ascomycota</taxon>
        <taxon>Pezizomycotina</taxon>
        <taxon>Dothideomycetes</taxon>
        <taxon>Dothideomycetes incertae sedis</taxon>
        <taxon>Lineolatales</taxon>
        <taxon>Lineolataceae</taxon>
        <taxon>Lineolata</taxon>
    </lineage>
</organism>
<protein>
    <recommendedName>
        <fullName evidence="5">Transmembrane protein</fullName>
    </recommendedName>
</protein>
<evidence type="ECO:0008006" key="5">
    <source>
        <dbReference type="Google" id="ProtNLM"/>
    </source>
</evidence>
<dbReference type="EMBL" id="MU001692">
    <property type="protein sequence ID" value="KAF2454201.1"/>
    <property type="molecule type" value="Genomic_DNA"/>
</dbReference>
<sequence length="124" mass="13233">MSPSYVSVVCSAVGFAIVLFQSAPSIFLIAIRSRKAAKATADGGGPVYSDADGTATPESQRRYTTKPHTVALFVSCFAGLLLALVSSIFQSLNLRDNNSSINEVVSIWLLFGLWVGFGNLFLLI</sequence>
<keyword evidence="4" id="KW-1185">Reference proteome</keyword>
<keyword evidence="2" id="KW-1133">Transmembrane helix</keyword>
<feature type="region of interest" description="Disordered" evidence="1">
    <location>
        <begin position="40"/>
        <end position="60"/>
    </location>
</feature>
<feature type="transmembrane region" description="Helical" evidence="2">
    <location>
        <begin position="6"/>
        <end position="31"/>
    </location>
</feature>
<accession>A0A6A6NR39</accession>
<keyword evidence="2" id="KW-0472">Membrane</keyword>
<evidence type="ECO:0000313" key="3">
    <source>
        <dbReference type="EMBL" id="KAF2454201.1"/>
    </source>
</evidence>
<dbReference type="AlphaFoldDB" id="A0A6A6NR39"/>
<proteinExistence type="predicted"/>
<gene>
    <name evidence="3" type="ORF">BDY21DRAFT_106720</name>
</gene>
<reference evidence="3" key="1">
    <citation type="journal article" date="2020" name="Stud. Mycol.">
        <title>101 Dothideomycetes genomes: a test case for predicting lifestyles and emergence of pathogens.</title>
        <authorList>
            <person name="Haridas S."/>
            <person name="Albert R."/>
            <person name="Binder M."/>
            <person name="Bloem J."/>
            <person name="Labutti K."/>
            <person name="Salamov A."/>
            <person name="Andreopoulos B."/>
            <person name="Baker S."/>
            <person name="Barry K."/>
            <person name="Bills G."/>
            <person name="Bluhm B."/>
            <person name="Cannon C."/>
            <person name="Castanera R."/>
            <person name="Culley D."/>
            <person name="Daum C."/>
            <person name="Ezra D."/>
            <person name="Gonzalez J."/>
            <person name="Henrissat B."/>
            <person name="Kuo A."/>
            <person name="Liang C."/>
            <person name="Lipzen A."/>
            <person name="Lutzoni F."/>
            <person name="Magnuson J."/>
            <person name="Mondo S."/>
            <person name="Nolan M."/>
            <person name="Ohm R."/>
            <person name="Pangilinan J."/>
            <person name="Park H.-J."/>
            <person name="Ramirez L."/>
            <person name="Alfaro M."/>
            <person name="Sun H."/>
            <person name="Tritt A."/>
            <person name="Yoshinaga Y."/>
            <person name="Zwiers L.-H."/>
            <person name="Turgeon B."/>
            <person name="Goodwin S."/>
            <person name="Spatafora J."/>
            <person name="Crous P."/>
            <person name="Grigoriev I."/>
        </authorList>
    </citation>
    <scope>NUCLEOTIDE SEQUENCE</scope>
    <source>
        <strain evidence="3">ATCC 16933</strain>
    </source>
</reference>
<dbReference type="Proteomes" id="UP000799766">
    <property type="component" value="Unassembled WGS sequence"/>
</dbReference>
<feature type="transmembrane region" description="Helical" evidence="2">
    <location>
        <begin position="104"/>
        <end position="123"/>
    </location>
</feature>
<evidence type="ECO:0000256" key="2">
    <source>
        <dbReference type="SAM" id="Phobius"/>
    </source>
</evidence>